<accession>A0AB39BGV4</accession>
<dbReference type="Gene3D" id="1.50.10.10">
    <property type="match status" value="1"/>
</dbReference>
<feature type="domain" description="Bacterial alpha-L-rhamnosidase N-terminal" evidence="5">
    <location>
        <begin position="31"/>
        <end position="195"/>
    </location>
</feature>
<name>A0AB39BGV4_9MICO</name>
<dbReference type="RefSeq" id="WP_368498216.1">
    <property type="nucleotide sequence ID" value="NZ_CP162511.1"/>
</dbReference>
<evidence type="ECO:0000256" key="2">
    <source>
        <dbReference type="ARBA" id="ARBA00012652"/>
    </source>
</evidence>
<dbReference type="EC" id="3.2.1.40" evidence="2"/>
<dbReference type="InterPro" id="IPR035398">
    <property type="entry name" value="Bac_rhamnosid_C"/>
</dbReference>
<dbReference type="SUPFAM" id="SSF48208">
    <property type="entry name" value="Six-hairpin glycosidases"/>
    <property type="match status" value="1"/>
</dbReference>
<evidence type="ECO:0000259" key="4">
    <source>
        <dbReference type="Pfam" id="PF05592"/>
    </source>
</evidence>
<sequence>MTHDSLGQASWIAGTDNDLPAFGVVFQSNEPRSASIDLACRGVANVVVNGQSITEEVLFPGYSDPRKSVELIHLTLSRYVRSGTNTIVVELGSGPSHHLPSDRWSKLTTSLGSPALRAVVSIDSSRGVHRLETGRNWGASTHATALSSWVGGEEYDDRLALNYTAEEILSWGPARELILDELTVRPRIAPPTRQIETRLPVSWWRAPSASDGSPAVVVDFGFTHSGLIEVVVPPSSEIRVRPAELLDGLRIDPTTQGWGPVYHRVTSGGSPVRWRPRFSYNGYRYVEITGDIDEFDPRHVRSHIVGSAAERAGSFHSSDDRLNTLYEMSERSIRSNAFSVLTDCPQREKLGYLEQTHLQFTSLVRALHLRPVLENMVTLMVEAQQPSGNIPLFVPELDVFPDEWQTDPNWGGAIVVLPWLLYLEYGDLRLLERTSTTARRYLDHLLALRDSDGMLRVGLGDFTGKSVATNGETKFEGHPIEPRRSVALTSSASLYKLLSIASEIDNTLEQGGEDRWEQERMHLRHAIVRQTFAHPAWVGTPAELAVLHGSRAVADHDDYILDRLENVVGMPEFSLEAIGSIALPALYEALSVRDRHDLLHSLCHRDHLPGFGYMAAHGATSLTETWDGPTYGFSQNHFMYASVLDWMQRSLAGIRQDDTSIAWRKVLLRPKCPPGVAAVSGSHETPHGWIHSAWRRDDTGIVFFGTVPQSVTASIRLPDGTSHAVSGAYEIRLETSP</sequence>
<dbReference type="Pfam" id="PF17389">
    <property type="entry name" value="Bac_rhamnosid6H"/>
    <property type="match status" value="1"/>
</dbReference>
<dbReference type="Pfam" id="PF08531">
    <property type="entry name" value="Bac_rhamnosid_N"/>
    <property type="match status" value="1"/>
</dbReference>
<feature type="domain" description="Alpha-L-rhamnosidase C-terminal" evidence="7">
    <location>
        <begin position="653"/>
        <end position="726"/>
    </location>
</feature>
<evidence type="ECO:0000256" key="3">
    <source>
        <dbReference type="ARBA" id="ARBA00022801"/>
    </source>
</evidence>
<feature type="domain" description="Alpha-L-rhamnosidase concanavalin-like" evidence="4">
    <location>
        <begin position="215"/>
        <end position="303"/>
    </location>
</feature>
<organism evidence="8">
    <name type="scientific">Herbiconiux sp. A18JL235</name>
    <dbReference type="NCBI Taxonomy" id="3152363"/>
    <lineage>
        <taxon>Bacteria</taxon>
        <taxon>Bacillati</taxon>
        <taxon>Actinomycetota</taxon>
        <taxon>Actinomycetes</taxon>
        <taxon>Micrococcales</taxon>
        <taxon>Microbacteriaceae</taxon>
        <taxon>Herbiconiux</taxon>
    </lineage>
</organism>
<evidence type="ECO:0000256" key="1">
    <source>
        <dbReference type="ARBA" id="ARBA00001445"/>
    </source>
</evidence>
<dbReference type="AlphaFoldDB" id="A0AB39BGV4"/>
<dbReference type="InterPro" id="IPR035396">
    <property type="entry name" value="Bac_rhamnosid6H"/>
</dbReference>
<feature type="domain" description="Alpha-L-rhamnosidase six-hairpin glycosidase" evidence="6">
    <location>
        <begin position="311"/>
        <end position="650"/>
    </location>
</feature>
<evidence type="ECO:0000259" key="7">
    <source>
        <dbReference type="Pfam" id="PF17390"/>
    </source>
</evidence>
<dbReference type="GO" id="GO:0005975">
    <property type="term" value="P:carbohydrate metabolic process"/>
    <property type="evidence" value="ECO:0007669"/>
    <property type="project" value="InterPro"/>
</dbReference>
<dbReference type="PANTHER" id="PTHR33307:SF6">
    <property type="entry name" value="ALPHA-RHAMNOSIDASE (EUROFUNG)-RELATED"/>
    <property type="match status" value="1"/>
</dbReference>
<evidence type="ECO:0000313" key="8">
    <source>
        <dbReference type="EMBL" id="XDI05827.1"/>
    </source>
</evidence>
<dbReference type="Gene3D" id="2.60.420.10">
    <property type="entry name" value="Maltose phosphorylase, domain 3"/>
    <property type="match status" value="1"/>
</dbReference>
<keyword evidence="3 8" id="KW-0378">Hydrolase</keyword>
<dbReference type="InterPro" id="IPR012341">
    <property type="entry name" value="6hp_glycosidase-like_sf"/>
</dbReference>
<dbReference type="PANTHER" id="PTHR33307">
    <property type="entry name" value="ALPHA-RHAMNOSIDASE (EUROFUNG)"/>
    <property type="match status" value="1"/>
</dbReference>
<dbReference type="InterPro" id="IPR008902">
    <property type="entry name" value="Rhamnosid_concanavalin"/>
</dbReference>
<dbReference type="Pfam" id="PF17390">
    <property type="entry name" value="Bac_rhamnosid_C"/>
    <property type="match status" value="1"/>
</dbReference>
<dbReference type="InterPro" id="IPR016007">
    <property type="entry name" value="Alpha_rhamnosid"/>
</dbReference>
<protein>
    <recommendedName>
        <fullName evidence="2">alpha-L-rhamnosidase</fullName>
        <ecNumber evidence="2">3.2.1.40</ecNumber>
    </recommendedName>
</protein>
<dbReference type="EMBL" id="CP162511">
    <property type="protein sequence ID" value="XDI05827.1"/>
    <property type="molecule type" value="Genomic_DNA"/>
</dbReference>
<evidence type="ECO:0000259" key="6">
    <source>
        <dbReference type="Pfam" id="PF17389"/>
    </source>
</evidence>
<proteinExistence type="predicted"/>
<dbReference type="GO" id="GO:0030596">
    <property type="term" value="F:alpha-L-rhamnosidase activity"/>
    <property type="evidence" value="ECO:0007669"/>
    <property type="project" value="UniProtKB-EC"/>
</dbReference>
<comment type="catalytic activity">
    <reaction evidence="1">
        <text>Hydrolysis of terminal non-reducing alpha-L-rhamnose residues in alpha-L-rhamnosides.</text>
        <dbReference type="EC" id="3.2.1.40"/>
    </reaction>
</comment>
<dbReference type="InterPro" id="IPR008928">
    <property type="entry name" value="6-hairpin_glycosidase_sf"/>
</dbReference>
<reference evidence="8" key="1">
    <citation type="submission" date="2024-05" db="EMBL/GenBank/DDBJ databases">
        <title>Herbiconiux sp. A18JL235.</title>
        <authorList>
            <person name="Zhang G."/>
        </authorList>
    </citation>
    <scope>NUCLEOTIDE SEQUENCE</scope>
    <source>
        <strain evidence="8">A18JL235</strain>
    </source>
</reference>
<evidence type="ECO:0000259" key="5">
    <source>
        <dbReference type="Pfam" id="PF08531"/>
    </source>
</evidence>
<dbReference type="Gene3D" id="2.60.120.260">
    <property type="entry name" value="Galactose-binding domain-like"/>
    <property type="match status" value="2"/>
</dbReference>
<dbReference type="Pfam" id="PF05592">
    <property type="entry name" value="Bac_rhamnosid"/>
    <property type="match status" value="1"/>
</dbReference>
<gene>
    <name evidence="8" type="ORF">ABFY20_01670</name>
</gene>
<dbReference type="InterPro" id="IPR013737">
    <property type="entry name" value="Bac_rhamnosid_N"/>
</dbReference>